<protein>
    <submittedName>
        <fullName evidence="1">Uncharacterized protein</fullName>
    </submittedName>
</protein>
<dbReference type="EMBL" id="GGEC01011024">
    <property type="protein sequence ID" value="MBW91507.1"/>
    <property type="molecule type" value="Transcribed_RNA"/>
</dbReference>
<evidence type="ECO:0000313" key="1">
    <source>
        <dbReference type="EMBL" id="MBW91507.1"/>
    </source>
</evidence>
<sequence>MEYRQSKRNSGCVVSKP</sequence>
<accession>A0A2P2JDJ5</accession>
<reference evidence="1" key="1">
    <citation type="submission" date="2018-02" db="EMBL/GenBank/DDBJ databases">
        <title>Rhizophora mucronata_Transcriptome.</title>
        <authorList>
            <person name="Meera S.P."/>
            <person name="Sreeshan A."/>
            <person name="Augustine A."/>
        </authorList>
    </citation>
    <scope>NUCLEOTIDE SEQUENCE</scope>
    <source>
        <tissue evidence="1">Leaf</tissue>
    </source>
</reference>
<proteinExistence type="predicted"/>
<name>A0A2P2JDJ5_RHIMU</name>
<organism evidence="1">
    <name type="scientific">Rhizophora mucronata</name>
    <name type="common">Asiatic mangrove</name>
    <dbReference type="NCBI Taxonomy" id="61149"/>
    <lineage>
        <taxon>Eukaryota</taxon>
        <taxon>Viridiplantae</taxon>
        <taxon>Streptophyta</taxon>
        <taxon>Embryophyta</taxon>
        <taxon>Tracheophyta</taxon>
        <taxon>Spermatophyta</taxon>
        <taxon>Magnoliopsida</taxon>
        <taxon>eudicotyledons</taxon>
        <taxon>Gunneridae</taxon>
        <taxon>Pentapetalae</taxon>
        <taxon>rosids</taxon>
        <taxon>fabids</taxon>
        <taxon>Malpighiales</taxon>
        <taxon>Rhizophoraceae</taxon>
        <taxon>Rhizophora</taxon>
    </lineage>
</organism>
<dbReference type="AlphaFoldDB" id="A0A2P2JDJ5"/>